<keyword evidence="2" id="KW-1185">Reference proteome</keyword>
<name>A0A1E5VZF2_9POAL</name>
<evidence type="ECO:0000313" key="2">
    <source>
        <dbReference type="Proteomes" id="UP000095767"/>
    </source>
</evidence>
<dbReference type="Proteomes" id="UP000095767">
    <property type="component" value="Unassembled WGS sequence"/>
</dbReference>
<dbReference type="OrthoDB" id="694133at2759"/>
<sequence length="100" mass="11087">MAPSASMLFLSYHQFHQTAEAPPLRKEEAAPGGFRPSLSSVFSLPMFERRREAAPAVRAEEKTVLERDAGKDIKASSSSAANKELEEKFEEALRLSCWSS</sequence>
<protein>
    <submittedName>
        <fullName evidence="1">Uncharacterized protein</fullName>
    </submittedName>
</protein>
<evidence type="ECO:0000313" key="1">
    <source>
        <dbReference type="EMBL" id="OEL30420.1"/>
    </source>
</evidence>
<comment type="caution">
    <text evidence="1">The sequence shown here is derived from an EMBL/GenBank/DDBJ whole genome shotgun (WGS) entry which is preliminary data.</text>
</comment>
<accession>A0A1E5VZF2</accession>
<dbReference type="STRING" id="888268.A0A1E5VZF2"/>
<dbReference type="EMBL" id="LWDX02025739">
    <property type="protein sequence ID" value="OEL30420.1"/>
    <property type="molecule type" value="Genomic_DNA"/>
</dbReference>
<gene>
    <name evidence="1" type="ORF">BAE44_0008560</name>
</gene>
<dbReference type="AlphaFoldDB" id="A0A1E5VZF2"/>
<reference evidence="1 2" key="1">
    <citation type="submission" date="2016-09" db="EMBL/GenBank/DDBJ databases">
        <title>The draft genome of Dichanthelium oligosanthes: A C3 panicoid grass species.</title>
        <authorList>
            <person name="Studer A.J."/>
            <person name="Schnable J.C."/>
            <person name="Brutnell T.P."/>
        </authorList>
    </citation>
    <scope>NUCLEOTIDE SEQUENCE [LARGE SCALE GENOMIC DNA]</scope>
    <source>
        <strain evidence="2">cv. Kellogg 1175</strain>
        <tissue evidence="1">Leaf</tissue>
    </source>
</reference>
<organism evidence="1 2">
    <name type="scientific">Dichanthelium oligosanthes</name>
    <dbReference type="NCBI Taxonomy" id="888268"/>
    <lineage>
        <taxon>Eukaryota</taxon>
        <taxon>Viridiplantae</taxon>
        <taxon>Streptophyta</taxon>
        <taxon>Embryophyta</taxon>
        <taxon>Tracheophyta</taxon>
        <taxon>Spermatophyta</taxon>
        <taxon>Magnoliopsida</taxon>
        <taxon>Liliopsida</taxon>
        <taxon>Poales</taxon>
        <taxon>Poaceae</taxon>
        <taxon>PACMAD clade</taxon>
        <taxon>Panicoideae</taxon>
        <taxon>Panicodae</taxon>
        <taxon>Paniceae</taxon>
        <taxon>Dichantheliinae</taxon>
        <taxon>Dichanthelium</taxon>
    </lineage>
</organism>
<proteinExistence type="predicted"/>